<keyword evidence="8" id="KW-1185">Reference proteome</keyword>
<keyword evidence="2" id="KW-0346">Stress response</keyword>
<dbReference type="Proteomes" id="UP000509510">
    <property type="component" value="Chromosome V"/>
</dbReference>
<dbReference type="GeneID" id="55997504"/>
<protein>
    <recommendedName>
        <fullName evidence="1">D-lactate dehydratase</fullName>
        <ecNumber evidence="1">4.2.1.130</ecNumber>
    </recommendedName>
</protein>
<dbReference type="InterPro" id="IPR002818">
    <property type="entry name" value="DJ-1/PfpI"/>
</dbReference>
<dbReference type="EC" id="4.2.1.130" evidence="1"/>
<dbReference type="OrthoDB" id="543156at2759"/>
<evidence type="ECO:0000256" key="2">
    <source>
        <dbReference type="ARBA" id="ARBA00023016"/>
    </source>
</evidence>
<accession>A0A7H8RA72</accession>
<evidence type="ECO:0000256" key="4">
    <source>
        <dbReference type="ARBA" id="ARBA00038493"/>
    </source>
</evidence>
<dbReference type="InterPro" id="IPR029062">
    <property type="entry name" value="Class_I_gatase-like"/>
</dbReference>
<evidence type="ECO:0000256" key="1">
    <source>
        <dbReference type="ARBA" id="ARBA00013134"/>
    </source>
</evidence>
<sequence>MTSSFSRLPLEVLIIILEYAPNLSTIYTFICASAMVNAAFEISPARILDGAIERSIPEFKHLARMVTILGSFSASLSLHPTFQDLVDKYNNLPKDVLTTAPASSAFETGTPGPRYLVLTAYRIEILQHVCFVSLLQNIHEAIWYIVPTDEPESVFYSIKRSKSGIDFQAAAWWSPSWVEKTRITRALWHLIIYWNIQAIYPNHQDDYRLSQYCAAIRHISPCLEPDFKNDKTFLGHEVEEMKCLLAATRDLLSCTDDRCHLFTAFTSWTPPNFRINKCASIIFEEAAHWRYEEPKPMTGIRAWHDGQHSDLVSRESSRFRNLLWYFWFEYKWKHPKPENYEPQFPDYLGLCIWDCKRLGYLGLAEMYHGFLDRGPLRNPCNYPYRSTCVSIRWQEAFMQEVVRLPGGQQRQLSKDLETHIQEWKSIPQKLKVNLDIYRMEIPWGMAKHILIVVTNVEHYDDPSHPTGLWLSELTHAWDIFEKHGFEQTIISPAGGACPLEPRSLKFPNYDKTAKAWKANPARMTLLENTTSPDRINSTDFDAIYFTGGHAVMYDFRDSESLQRITREIFERGGIVSSVCHGYCGLLNTKLSDGSYLIAGRNMTGFAWLEEVLARVDKLVPYNAEKEAKKRGVHYKKAKLPFVSYAVVDGNLVTGQNPMSAKETAKKVVAALSRS</sequence>
<dbReference type="SUPFAM" id="SSF52317">
    <property type="entry name" value="Class I glutamine amidotransferase-like"/>
    <property type="match status" value="1"/>
</dbReference>
<name>A0A7H8RA72_TALRU</name>
<proteinExistence type="inferred from homology"/>
<dbReference type="GO" id="GO:0005737">
    <property type="term" value="C:cytoplasm"/>
    <property type="evidence" value="ECO:0007669"/>
    <property type="project" value="TreeGrafter"/>
</dbReference>
<gene>
    <name evidence="7" type="ORF">TRUGW13939_10023</name>
</gene>
<dbReference type="PANTHER" id="PTHR48094">
    <property type="entry name" value="PROTEIN/NUCLEIC ACID DEGLYCASE DJ-1-RELATED"/>
    <property type="match status" value="1"/>
</dbReference>
<reference evidence="8" key="1">
    <citation type="submission" date="2020-06" db="EMBL/GenBank/DDBJ databases">
        <title>A chromosome-scale genome assembly of Talaromyces rugulosus W13939.</title>
        <authorList>
            <person name="Wang B."/>
            <person name="Guo L."/>
            <person name="Ye K."/>
            <person name="Wang L."/>
        </authorList>
    </citation>
    <scope>NUCLEOTIDE SEQUENCE [LARGE SCALE GENOMIC DNA]</scope>
    <source>
        <strain evidence="8">W13939</strain>
    </source>
</reference>
<dbReference type="GO" id="GO:0019243">
    <property type="term" value="P:methylglyoxal catabolic process to D-lactate via S-lactoyl-glutathione"/>
    <property type="evidence" value="ECO:0007669"/>
    <property type="project" value="TreeGrafter"/>
</dbReference>
<evidence type="ECO:0000313" key="7">
    <source>
        <dbReference type="EMBL" id="QKX62858.1"/>
    </source>
</evidence>
<dbReference type="KEGG" id="trg:TRUGW13939_10023"/>
<keyword evidence="3" id="KW-0456">Lyase</keyword>
<dbReference type="AlphaFoldDB" id="A0A7H8RA72"/>
<dbReference type="InterPro" id="IPR050325">
    <property type="entry name" value="Prot/Nucl_acid_deglycase"/>
</dbReference>
<evidence type="ECO:0000313" key="8">
    <source>
        <dbReference type="Proteomes" id="UP000509510"/>
    </source>
</evidence>
<evidence type="ECO:0000256" key="3">
    <source>
        <dbReference type="ARBA" id="ARBA00023239"/>
    </source>
</evidence>
<feature type="domain" description="DJ-1/PfpI" evidence="6">
    <location>
        <begin position="471"/>
        <end position="669"/>
    </location>
</feature>
<dbReference type="Pfam" id="PF01965">
    <property type="entry name" value="DJ-1_PfpI"/>
    <property type="match status" value="1"/>
</dbReference>
<dbReference type="Gene3D" id="3.40.50.880">
    <property type="match status" value="1"/>
</dbReference>
<dbReference type="GO" id="GO:0019172">
    <property type="term" value="F:glyoxalase III activity"/>
    <property type="evidence" value="ECO:0007669"/>
    <property type="project" value="UniProtKB-EC"/>
</dbReference>
<dbReference type="PANTHER" id="PTHR48094:SF11">
    <property type="entry name" value="GLUTATHIONE-INDEPENDENT GLYOXALASE HSP31-RELATED"/>
    <property type="match status" value="1"/>
</dbReference>
<comment type="catalytic activity">
    <reaction evidence="5">
        <text>methylglyoxal + H2O = (R)-lactate + H(+)</text>
        <dbReference type="Rhea" id="RHEA:27754"/>
        <dbReference type="ChEBI" id="CHEBI:15377"/>
        <dbReference type="ChEBI" id="CHEBI:15378"/>
        <dbReference type="ChEBI" id="CHEBI:16004"/>
        <dbReference type="ChEBI" id="CHEBI:17158"/>
        <dbReference type="EC" id="4.2.1.130"/>
    </reaction>
</comment>
<dbReference type="CDD" id="cd03141">
    <property type="entry name" value="GATase1_Hsp31_like"/>
    <property type="match status" value="1"/>
</dbReference>
<evidence type="ECO:0000259" key="6">
    <source>
        <dbReference type="Pfam" id="PF01965"/>
    </source>
</evidence>
<dbReference type="EMBL" id="CP055902">
    <property type="protein sequence ID" value="QKX62858.1"/>
    <property type="molecule type" value="Genomic_DNA"/>
</dbReference>
<organism evidence="7 8">
    <name type="scientific">Talaromyces rugulosus</name>
    <name type="common">Penicillium rugulosum</name>
    <dbReference type="NCBI Taxonomy" id="121627"/>
    <lineage>
        <taxon>Eukaryota</taxon>
        <taxon>Fungi</taxon>
        <taxon>Dikarya</taxon>
        <taxon>Ascomycota</taxon>
        <taxon>Pezizomycotina</taxon>
        <taxon>Eurotiomycetes</taxon>
        <taxon>Eurotiomycetidae</taxon>
        <taxon>Eurotiales</taxon>
        <taxon>Trichocomaceae</taxon>
        <taxon>Talaromyces</taxon>
        <taxon>Talaromyces sect. Islandici</taxon>
    </lineage>
</organism>
<evidence type="ECO:0000256" key="5">
    <source>
        <dbReference type="ARBA" id="ARBA00048082"/>
    </source>
</evidence>
<dbReference type="RefSeq" id="XP_035349032.1">
    <property type="nucleotide sequence ID" value="XM_035493139.1"/>
</dbReference>
<comment type="similarity">
    <text evidence="4">Belongs to the peptidase C56 family. HSP31-like subfamily.</text>
</comment>